<comment type="caution">
    <text evidence="6">The sequence shown here is derived from an EMBL/GenBank/DDBJ whole genome shotgun (WGS) entry which is preliminary data.</text>
</comment>
<evidence type="ECO:0000313" key="6">
    <source>
        <dbReference type="EMBL" id="MBD1423196.1"/>
    </source>
</evidence>
<dbReference type="PANTHER" id="PTHR43498">
    <property type="entry name" value="FERREDOXIN:COB-COM HETERODISULFIDE REDUCTASE SUBUNIT A"/>
    <property type="match status" value="1"/>
</dbReference>
<keyword evidence="4" id="KW-0408">Iron</keyword>
<dbReference type="SUPFAM" id="SSF51905">
    <property type="entry name" value="FAD/NAD(P)-binding domain"/>
    <property type="match status" value="1"/>
</dbReference>
<evidence type="ECO:0000313" key="7">
    <source>
        <dbReference type="Proteomes" id="UP000651112"/>
    </source>
</evidence>
<evidence type="ECO:0000256" key="3">
    <source>
        <dbReference type="ARBA" id="ARBA00023002"/>
    </source>
</evidence>
<accession>A0ABR7XVX1</accession>
<evidence type="ECO:0000256" key="4">
    <source>
        <dbReference type="ARBA" id="ARBA00023004"/>
    </source>
</evidence>
<dbReference type="InterPro" id="IPR036188">
    <property type="entry name" value="FAD/NAD-bd_sf"/>
</dbReference>
<gene>
    <name evidence="6" type="ORF">H8B21_16640</name>
</gene>
<dbReference type="Pfam" id="PF12831">
    <property type="entry name" value="FAD_oxidored"/>
    <property type="match status" value="1"/>
</dbReference>
<organism evidence="6 7">
    <name type="scientific">Sphingobacterium chuzhouense</name>
    <dbReference type="NCBI Taxonomy" id="1742264"/>
    <lineage>
        <taxon>Bacteria</taxon>
        <taxon>Pseudomonadati</taxon>
        <taxon>Bacteroidota</taxon>
        <taxon>Sphingobacteriia</taxon>
        <taxon>Sphingobacteriales</taxon>
        <taxon>Sphingobacteriaceae</taxon>
        <taxon>Sphingobacterium</taxon>
    </lineage>
</organism>
<keyword evidence="2" id="KW-0479">Metal-binding</keyword>
<keyword evidence="7" id="KW-1185">Reference proteome</keyword>
<sequence length="448" mass="48771">MKEQTTETTKVSQKVEKITQVREIPVIADYDVVVCGGGPSGFIAAIAAARGGASVALVERHGFLGGMATASLVAPISVFNYNDRRIIDGIPWEFIERLIDIGGAREEKPIGNITFSPEKYKLIAQRMVLEAGVSLYFHSYLTGCRKSEDGRLTHIIIDNKNGAEAITAKYFIDCTGDADLSYQAGVPMQPMKSELQPATLIFMLGGVDTDSLPMIRHSQQGINYHDIDMRKALEEINKQTKLPKFGGPWYCGVLDRGLALVNMTRTYANMADNRQATNTECLLREDVFTFVDLLTKNVPAFKDAYLVMTAPQAGTRETRRIQGVHTLTGEEYIEARDFPDAISRGCHPVDIHSSSSNNQRCEFLKDAAFIPYRCLIAQNFPNLLVGGRAFSADGISSASVRVQASAMGLGQAAGAAAALCVQTGTDVLDVDIAALRSTLIRYGANLSK</sequence>
<protein>
    <submittedName>
        <fullName evidence="6">FAD-dependent oxidoreductase</fullName>
    </submittedName>
</protein>
<keyword evidence="1" id="KW-0004">4Fe-4S</keyword>
<evidence type="ECO:0000256" key="2">
    <source>
        <dbReference type="ARBA" id="ARBA00022723"/>
    </source>
</evidence>
<dbReference type="PANTHER" id="PTHR43498:SF1">
    <property type="entry name" value="COB--COM HETERODISULFIDE REDUCTASE IRON-SULFUR SUBUNIT A"/>
    <property type="match status" value="1"/>
</dbReference>
<dbReference type="Proteomes" id="UP000651112">
    <property type="component" value="Unassembled WGS sequence"/>
</dbReference>
<name>A0ABR7XVX1_9SPHI</name>
<evidence type="ECO:0000256" key="5">
    <source>
        <dbReference type="ARBA" id="ARBA00023014"/>
    </source>
</evidence>
<dbReference type="RefSeq" id="WP_190314960.1">
    <property type="nucleotide sequence ID" value="NZ_JACNYL010000004.1"/>
</dbReference>
<keyword evidence="3" id="KW-0560">Oxidoreductase</keyword>
<keyword evidence="5" id="KW-0411">Iron-sulfur</keyword>
<reference evidence="6 7" key="1">
    <citation type="submission" date="2020-08" db="EMBL/GenBank/DDBJ databases">
        <title>Sphingobacterium sp. DN00404 isolated from aquaculture water.</title>
        <authorList>
            <person name="Zhang M."/>
        </authorList>
    </citation>
    <scope>NUCLEOTIDE SEQUENCE [LARGE SCALE GENOMIC DNA]</scope>
    <source>
        <strain evidence="6 7">KCTC 42746</strain>
    </source>
</reference>
<proteinExistence type="predicted"/>
<evidence type="ECO:0000256" key="1">
    <source>
        <dbReference type="ARBA" id="ARBA00022485"/>
    </source>
</evidence>
<dbReference type="EMBL" id="JACNYL010000004">
    <property type="protein sequence ID" value="MBD1423196.1"/>
    <property type="molecule type" value="Genomic_DNA"/>
</dbReference>
<dbReference type="Gene3D" id="3.50.50.60">
    <property type="entry name" value="FAD/NAD(P)-binding domain"/>
    <property type="match status" value="1"/>
</dbReference>
<dbReference type="InterPro" id="IPR039650">
    <property type="entry name" value="HdrA-like"/>
</dbReference>